<accession>A0A6G0W6H8</accession>
<dbReference type="SUPFAM" id="SSF48403">
    <property type="entry name" value="Ankyrin repeat"/>
    <property type="match status" value="1"/>
</dbReference>
<keyword evidence="2 3" id="KW-0040">ANK repeat</keyword>
<evidence type="ECO:0000256" key="2">
    <source>
        <dbReference type="ARBA" id="ARBA00023043"/>
    </source>
</evidence>
<evidence type="ECO:0000256" key="3">
    <source>
        <dbReference type="PROSITE-ProRule" id="PRU00023"/>
    </source>
</evidence>
<feature type="repeat" description="ANK" evidence="3">
    <location>
        <begin position="144"/>
        <end position="166"/>
    </location>
</feature>
<keyword evidence="5" id="KW-1185">Reference proteome</keyword>
<dbReference type="Pfam" id="PF00023">
    <property type="entry name" value="Ank"/>
    <property type="match status" value="1"/>
</dbReference>
<gene>
    <name evidence="4" type="ORF">Ae201684_018716</name>
</gene>
<feature type="repeat" description="ANK" evidence="3">
    <location>
        <begin position="176"/>
        <end position="208"/>
    </location>
</feature>
<dbReference type="Gene3D" id="1.25.40.10">
    <property type="entry name" value="Tetratricopeptide repeat domain"/>
    <property type="match status" value="1"/>
</dbReference>
<dbReference type="Pfam" id="PF13637">
    <property type="entry name" value="Ank_4"/>
    <property type="match status" value="1"/>
</dbReference>
<protein>
    <submittedName>
        <fullName evidence="4">Uncharacterized protein</fullName>
    </submittedName>
</protein>
<feature type="repeat" description="ANK" evidence="3">
    <location>
        <begin position="77"/>
        <end position="99"/>
    </location>
</feature>
<dbReference type="SUPFAM" id="SSF48452">
    <property type="entry name" value="TPR-like"/>
    <property type="match status" value="1"/>
</dbReference>
<dbReference type="GO" id="GO:0005634">
    <property type="term" value="C:nucleus"/>
    <property type="evidence" value="ECO:0007669"/>
    <property type="project" value="TreeGrafter"/>
</dbReference>
<dbReference type="EMBL" id="VJMJ01000349">
    <property type="protein sequence ID" value="KAF0722079.1"/>
    <property type="molecule type" value="Genomic_DNA"/>
</dbReference>
<dbReference type="InterPro" id="IPR036770">
    <property type="entry name" value="Ankyrin_rpt-contain_sf"/>
</dbReference>
<dbReference type="AlphaFoldDB" id="A0A6G0W6H8"/>
<dbReference type="PRINTS" id="PR01415">
    <property type="entry name" value="ANKYRIN"/>
</dbReference>
<dbReference type="PANTHER" id="PTHR24201">
    <property type="entry name" value="ANK_REP_REGION DOMAIN-CONTAINING PROTEIN"/>
    <property type="match status" value="1"/>
</dbReference>
<dbReference type="InterPro" id="IPR050776">
    <property type="entry name" value="Ank_Repeat/CDKN_Inhibitor"/>
</dbReference>
<feature type="repeat" description="ANK" evidence="3">
    <location>
        <begin position="111"/>
        <end position="143"/>
    </location>
</feature>
<dbReference type="Proteomes" id="UP000481153">
    <property type="component" value="Unassembled WGS sequence"/>
</dbReference>
<name>A0A6G0W6H8_9STRA</name>
<feature type="repeat" description="ANK" evidence="3">
    <location>
        <begin position="43"/>
        <end position="75"/>
    </location>
</feature>
<keyword evidence="1" id="KW-0677">Repeat</keyword>
<comment type="caution">
    <text evidence="4">The sequence shown here is derived from an EMBL/GenBank/DDBJ whole genome shotgun (WGS) entry which is preliminary data.</text>
</comment>
<dbReference type="SMART" id="SM00248">
    <property type="entry name" value="ANK"/>
    <property type="match status" value="7"/>
</dbReference>
<dbReference type="InterPro" id="IPR011990">
    <property type="entry name" value="TPR-like_helical_dom_sf"/>
</dbReference>
<dbReference type="PROSITE" id="PS50297">
    <property type="entry name" value="ANK_REP_REGION"/>
    <property type="match status" value="5"/>
</dbReference>
<evidence type="ECO:0000313" key="5">
    <source>
        <dbReference type="Proteomes" id="UP000481153"/>
    </source>
</evidence>
<sequence length="725" mass="81518">MPTTSVQKLENSLHDAAESGDTKKIEAILSKGVQVDTLGDDLDDVTPLYRSASEGHGEAVEVLLKIGANVNFKAPRTGNTPLIIATINGYMDVIKVLLNDSNLELDAQDKRGSSSLFLAASSGKSDVVQALLDKSASIDLQDNNGKTALHIASEKGHADVVKVLIKGANIDLKDSVGSTALHYAAGNGHLEVVEELLNASADPSIENLARMTPIMRASMYNHEQVVALLEKHARGENQTAHLDVAGILQDNTAFKRWLQERAAPPKPPLQRTESILPALDWSSVPAPTSQSAGPSMGVTMQFVRQWMDERGGREAFRGLLTKDVCRQFLKPFTQSSTLSLVDHLLSTPGGEKHIRPAKWFVSHAWQYLFVETMDAIENFLDEQDDQDAGFWFCMFNNNQHEPSDDNVDMFLTKFRGSLTSIGRVVMVVHPWHSPESLKRLWCVFELYVAREIKCRFELAMSRNEKQAFIEDMKSDAFPYLDKLSHINCAKCEASKRMDRTKIERIIAPVGYPNLDKMIYECMNEWIQSSIDQQIRIARRDKDSTKLATWLEIKGRFHTEQKDLEKAEACFAEAHGLYNELEKQPELRRTTAASAYLLVLRDEPIAAWESVLNECIVYQTTRLGPKHPDTLASKYYLAIGLFLMRNRAKEVKMLLRECSESLADPTHPRALRIRYEYGRALHRSGENAMALSIIEDVFENQKAVLVCHHPHFVDTENFLAELRAQM</sequence>
<proteinExistence type="predicted"/>
<organism evidence="4 5">
    <name type="scientific">Aphanomyces euteiches</name>
    <dbReference type="NCBI Taxonomy" id="100861"/>
    <lineage>
        <taxon>Eukaryota</taxon>
        <taxon>Sar</taxon>
        <taxon>Stramenopiles</taxon>
        <taxon>Oomycota</taxon>
        <taxon>Saprolegniomycetes</taxon>
        <taxon>Saprolegniales</taxon>
        <taxon>Verrucalvaceae</taxon>
        <taxon>Aphanomyces</taxon>
    </lineage>
</organism>
<reference evidence="4 5" key="1">
    <citation type="submission" date="2019-07" db="EMBL/GenBank/DDBJ databases">
        <title>Genomics analysis of Aphanomyces spp. identifies a new class of oomycete effector associated with host adaptation.</title>
        <authorList>
            <person name="Gaulin E."/>
        </authorList>
    </citation>
    <scope>NUCLEOTIDE SEQUENCE [LARGE SCALE GENOMIC DNA]</scope>
    <source>
        <strain evidence="4 5">ATCC 201684</strain>
    </source>
</reference>
<dbReference type="PANTHER" id="PTHR24201:SF16">
    <property type="entry name" value="ANKYRIN-1-LIKE-RELATED"/>
    <property type="match status" value="1"/>
</dbReference>
<evidence type="ECO:0000256" key="1">
    <source>
        <dbReference type="ARBA" id="ARBA00022737"/>
    </source>
</evidence>
<dbReference type="PROSITE" id="PS50088">
    <property type="entry name" value="ANK_REPEAT"/>
    <property type="match status" value="5"/>
</dbReference>
<dbReference type="Pfam" id="PF12796">
    <property type="entry name" value="Ank_2"/>
    <property type="match status" value="1"/>
</dbReference>
<dbReference type="InterPro" id="IPR002110">
    <property type="entry name" value="Ankyrin_rpt"/>
</dbReference>
<evidence type="ECO:0000313" key="4">
    <source>
        <dbReference type="EMBL" id="KAF0722079.1"/>
    </source>
</evidence>
<dbReference type="VEuPathDB" id="FungiDB:AeMF1_019727"/>
<dbReference type="Gene3D" id="1.25.40.20">
    <property type="entry name" value="Ankyrin repeat-containing domain"/>
    <property type="match status" value="3"/>
</dbReference>